<keyword evidence="1" id="KW-0732">Signal</keyword>
<dbReference type="GeneID" id="77676796"/>
<feature type="chain" id="PRO_5001807845" description="Vitellogenin domain-containing protein" evidence="1">
    <location>
        <begin position="19"/>
        <end position="908"/>
    </location>
</feature>
<keyword evidence="3" id="KW-1185">Reference proteome</keyword>
<dbReference type="AlphaFoldDB" id="A0A086J118"/>
<dbReference type="EMBL" id="AKIJ01000004">
    <property type="protein sequence ID" value="KFG25836.1"/>
    <property type="molecule type" value="Genomic_DNA"/>
</dbReference>
<accession>A0A086J118</accession>
<proteinExistence type="predicted"/>
<dbReference type="Proteomes" id="UP000054524">
    <property type="component" value="Unassembled WGS sequence"/>
</dbReference>
<comment type="caution">
    <text evidence="2">The sequence shown here is derived from an EMBL/GenBank/DDBJ whole genome shotgun (WGS) entry which is preliminary data.</text>
</comment>
<dbReference type="RefSeq" id="XP_052904391.1">
    <property type="nucleotide sequence ID" value="XM_053049441.1"/>
</dbReference>
<protein>
    <recommendedName>
        <fullName evidence="4">Vitellogenin domain-containing protein</fullName>
    </recommendedName>
</protein>
<evidence type="ECO:0000313" key="2">
    <source>
        <dbReference type="EMBL" id="KFG25836.1"/>
    </source>
</evidence>
<evidence type="ECO:0000313" key="3">
    <source>
        <dbReference type="Proteomes" id="UP000054524"/>
    </source>
</evidence>
<evidence type="ECO:0008006" key="4">
    <source>
        <dbReference type="Google" id="ProtNLM"/>
    </source>
</evidence>
<dbReference type="HOGENOM" id="CLU_009683_3_0_1"/>
<organism evidence="2 3">
    <name type="scientific">Nematocida ausubeli (strain ATCC PRA-371 / ERTm2)</name>
    <name type="common">Nematode killer fungus</name>
    <dbReference type="NCBI Taxonomy" id="1913371"/>
    <lineage>
        <taxon>Eukaryota</taxon>
        <taxon>Fungi</taxon>
        <taxon>Fungi incertae sedis</taxon>
        <taxon>Microsporidia</taxon>
        <taxon>Nematocida</taxon>
    </lineage>
</organism>
<feature type="signal peptide" evidence="1">
    <location>
        <begin position="1"/>
        <end position="18"/>
    </location>
</feature>
<gene>
    <name evidence="2" type="ORF">NESG_01823</name>
</gene>
<sequence>MRAGSVVAVLMHICCTMAKLSLSDLKSIQSRGVYSGFGGVVIINPNGPLNLLRGYIYKRLGLMNNMRFFSPGIKVSYELTANEKKDVNGNMYIFKRELVKDKAYQTNSSTKKEKYLSEYHKRIILMFPSTHGTLSIETGREDSFIRLIRHESVKQHAPYILAALCLLAEGVDVQLQLEKVDTHRMLVLKNKSGSKTYFRINMTIEKYNMEKGIVEYSYQSEAAEIVRFFTKNVDMARQKEYKEFTLPDSLEQLETGTFLYGMQFLVQTYIFEVIHEVEDAFNLIRAAEALLCDQISYDKKAGTKEENRIAEAVFAKCFAPVDISFEAGRPINTVQILQSTIEKYKVCPFLDAEELPINMRIQLPAIDTNANRNRLFQTYSDCAETGMLVLLCCLTYDQNTQTYETKHIRDLPSALENFFAIYSTPFNGSDLKVHMEWSSVVTFLNESGVAYKHGGHEIISGILNFLLAVSAVTGRTYIDRHAISRFLQEIADSPVLRKNFLSDVSEFTENMLMQLSLNKDVQISCRNLSCRERTDKVQDVFGEIILRYKGCSGEDQLTIWFDKGHTNVSYVPGSRLTIGPTVERIVAALDIDRIKSKASTFIDYLVIHYITKTVEEIYNQSEESIPDSAIKQLINNEREGITRIFMHRKIQDTKYKSKLVACTAINGVELPLTSEDISPRFITNILGSVLLGDKKIQSIMLPSLIYIGAQRDLYPYIQLKIEDYESIADSTTEHINILTHVLDTGSDTVLMRCLKILITIPNSYSFAYASNEMRGVLKRIFTQLFANNSTQNAAVIKRYLESSWGLDKIMTKKILYALYVYVCEEKGEIPGLISAVYDLLPNWGSSIFLKCSMSKDKYTTVLNILKKKKEVMPAAEQDTGKIGNLLTIFMQARTWPPEKDKNLSFMRY</sequence>
<evidence type="ECO:0000256" key="1">
    <source>
        <dbReference type="SAM" id="SignalP"/>
    </source>
</evidence>
<reference evidence="2 3" key="1">
    <citation type="journal article" date="2014" name="Genome Announc.">
        <title>Genome Sequence of the Microsporidian Species Nematocida sp1 Strain ERTm6 (ATCC PRA-372).</title>
        <authorList>
            <person name="Bakowski M.A."/>
            <person name="Priest M."/>
            <person name="Young S."/>
            <person name="Cuomo C.A."/>
            <person name="Troemel E.R."/>
        </authorList>
    </citation>
    <scope>NUCLEOTIDE SEQUENCE [LARGE SCALE GENOMIC DNA]</scope>
    <source>
        <strain evidence="2 3">ERTm6</strain>
    </source>
</reference>
<name>A0A086J118_NEMA1</name>